<keyword evidence="4" id="KW-1003">Cell membrane</keyword>
<feature type="transmembrane region" description="Helical" evidence="8">
    <location>
        <begin position="157"/>
        <end position="182"/>
    </location>
</feature>
<name>A0A1H2TBE1_9BACI</name>
<evidence type="ECO:0000256" key="6">
    <source>
        <dbReference type="ARBA" id="ARBA00022989"/>
    </source>
</evidence>
<feature type="transmembrane region" description="Helical" evidence="8">
    <location>
        <begin position="315"/>
        <end position="342"/>
    </location>
</feature>
<evidence type="ECO:0000256" key="7">
    <source>
        <dbReference type="ARBA" id="ARBA00023136"/>
    </source>
</evidence>
<keyword evidence="10" id="KW-1185">Reference proteome</keyword>
<protein>
    <submittedName>
        <fullName evidence="9">Predicted PurR-regulated permease PerM</fullName>
    </submittedName>
</protein>
<dbReference type="GO" id="GO:0055085">
    <property type="term" value="P:transmembrane transport"/>
    <property type="evidence" value="ECO:0007669"/>
    <property type="project" value="TreeGrafter"/>
</dbReference>
<evidence type="ECO:0000256" key="4">
    <source>
        <dbReference type="ARBA" id="ARBA00022475"/>
    </source>
</evidence>
<dbReference type="GO" id="GO:0005886">
    <property type="term" value="C:plasma membrane"/>
    <property type="evidence" value="ECO:0007669"/>
    <property type="project" value="UniProtKB-SubCell"/>
</dbReference>
<accession>A0A1H2TBE1</accession>
<keyword evidence="3" id="KW-0813">Transport</keyword>
<proteinExistence type="inferred from homology"/>
<evidence type="ECO:0000256" key="3">
    <source>
        <dbReference type="ARBA" id="ARBA00022448"/>
    </source>
</evidence>
<dbReference type="Proteomes" id="UP000199488">
    <property type="component" value="Unassembled WGS sequence"/>
</dbReference>
<evidence type="ECO:0000256" key="1">
    <source>
        <dbReference type="ARBA" id="ARBA00004651"/>
    </source>
</evidence>
<evidence type="ECO:0000256" key="5">
    <source>
        <dbReference type="ARBA" id="ARBA00022692"/>
    </source>
</evidence>
<keyword evidence="5 8" id="KW-0812">Transmembrane</keyword>
<evidence type="ECO:0000256" key="2">
    <source>
        <dbReference type="ARBA" id="ARBA00009773"/>
    </source>
</evidence>
<feature type="transmembrane region" description="Helical" evidence="8">
    <location>
        <begin position="29"/>
        <end position="52"/>
    </location>
</feature>
<evidence type="ECO:0000313" key="9">
    <source>
        <dbReference type="EMBL" id="SDW41263.1"/>
    </source>
</evidence>
<gene>
    <name evidence="9" type="ORF">SAMN05421781_1329</name>
</gene>
<dbReference type="PANTHER" id="PTHR21716:SF53">
    <property type="entry name" value="PERMEASE PERM-RELATED"/>
    <property type="match status" value="1"/>
</dbReference>
<dbReference type="Pfam" id="PF01594">
    <property type="entry name" value="AI-2E_transport"/>
    <property type="match status" value="1"/>
</dbReference>
<keyword evidence="7 8" id="KW-0472">Membrane</keyword>
<feature type="transmembrane region" description="Helical" evidence="8">
    <location>
        <begin position="7"/>
        <end position="23"/>
    </location>
</feature>
<comment type="subcellular location">
    <subcellularLocation>
        <location evidence="1">Cell membrane</location>
        <topology evidence="1">Multi-pass membrane protein</topology>
    </subcellularLocation>
</comment>
<dbReference type="InterPro" id="IPR002549">
    <property type="entry name" value="AI-2E-like"/>
</dbReference>
<dbReference type="EMBL" id="FNNC01000002">
    <property type="protein sequence ID" value="SDW41263.1"/>
    <property type="molecule type" value="Genomic_DNA"/>
</dbReference>
<evidence type="ECO:0000313" key="10">
    <source>
        <dbReference type="Proteomes" id="UP000199488"/>
    </source>
</evidence>
<feature type="transmembrane region" description="Helical" evidence="8">
    <location>
        <begin position="272"/>
        <end position="295"/>
    </location>
</feature>
<organism evidence="9 10">
    <name type="scientific">Marinococcus luteus</name>
    <dbReference type="NCBI Taxonomy" id="1122204"/>
    <lineage>
        <taxon>Bacteria</taxon>
        <taxon>Bacillati</taxon>
        <taxon>Bacillota</taxon>
        <taxon>Bacilli</taxon>
        <taxon>Bacillales</taxon>
        <taxon>Bacillaceae</taxon>
        <taxon>Marinococcus</taxon>
    </lineage>
</organism>
<dbReference type="RefSeq" id="WP_091612747.1">
    <property type="nucleotide sequence ID" value="NZ_FNNC01000002.1"/>
</dbReference>
<reference evidence="9 10" key="1">
    <citation type="submission" date="2016-10" db="EMBL/GenBank/DDBJ databases">
        <authorList>
            <person name="de Groot N.N."/>
        </authorList>
    </citation>
    <scope>NUCLEOTIDE SEQUENCE [LARGE SCALE GENOMIC DNA]</scope>
    <source>
        <strain evidence="9 10">DSM 23126</strain>
    </source>
</reference>
<feature type="transmembrane region" description="Helical" evidence="8">
    <location>
        <begin position="72"/>
        <end position="94"/>
    </location>
</feature>
<sequence length="368" mass="41342">MYQYKWFRVSLGILVFLVIAFMARQVDYIFQPLFVLVGTLAAPIIISGILSYLFRPFVTLLSKYIPRSLSILLLYGVLVGVIVLIVNLIGPIIASQFNQLINQIPRYFEQVQSFIMNNQNHPAVQPIMQGNDISMDSLGSQLQNSASTITDSLVSTIVTIGSAIVSFFVILFVIPFVLFYILREGHKLPGFMLKFVDREHRPEVHKILQDMDRALANYIQGQITVSFIVGILSMILFWIIGLDYVLILGIICMLTNLVPFIGPFIGTIPAVVVALFDAPITALFVIIGVVVIQQFESNLISPQVMGRVLKVHPVTVIFVLLFASSMFGLLGLILAIPAYALIKVVVTNLYRIWQINRRGNKHRREEMI</sequence>
<dbReference type="PANTHER" id="PTHR21716">
    <property type="entry name" value="TRANSMEMBRANE PROTEIN"/>
    <property type="match status" value="1"/>
</dbReference>
<dbReference type="AlphaFoldDB" id="A0A1H2TBE1"/>
<evidence type="ECO:0000256" key="8">
    <source>
        <dbReference type="SAM" id="Phobius"/>
    </source>
</evidence>
<dbReference type="OrthoDB" id="9793390at2"/>
<feature type="transmembrane region" description="Helical" evidence="8">
    <location>
        <begin position="215"/>
        <end position="240"/>
    </location>
</feature>
<dbReference type="STRING" id="1122204.SAMN05421781_1329"/>
<feature type="transmembrane region" description="Helical" evidence="8">
    <location>
        <begin position="246"/>
        <end position="265"/>
    </location>
</feature>
<comment type="similarity">
    <text evidence="2">Belongs to the autoinducer-2 exporter (AI-2E) (TC 2.A.86) family.</text>
</comment>
<keyword evidence="6 8" id="KW-1133">Transmembrane helix</keyword>